<name>A0A9X1X6B3_9SPHI</name>
<dbReference type="PANTHER" id="PTHR47739:SF1">
    <property type="entry name" value="TRNA1(VAL) (ADENINE(37)-N6)-METHYLTRANSFERASE"/>
    <property type="match status" value="1"/>
</dbReference>
<comment type="function">
    <text evidence="6">Specifically methylates the adenine in position 37 of tRNA(1)(Val) (anticodon cmo5UAC).</text>
</comment>
<dbReference type="GO" id="GO:0003676">
    <property type="term" value="F:nucleic acid binding"/>
    <property type="evidence" value="ECO:0007669"/>
    <property type="project" value="InterPro"/>
</dbReference>
<keyword evidence="5 6" id="KW-0819">tRNA processing</keyword>
<keyword evidence="1 6" id="KW-0963">Cytoplasm</keyword>
<comment type="caution">
    <text evidence="8">The sequence shown here is derived from an EMBL/GenBank/DDBJ whole genome shotgun (WGS) entry which is preliminary data.</text>
</comment>
<accession>A0A9X1X6B3</accession>
<comment type="similarity">
    <text evidence="6">Belongs to the methyltransferase superfamily. tRNA (adenine-N(6)-)-methyltransferase family.</text>
</comment>
<dbReference type="Pfam" id="PF05175">
    <property type="entry name" value="MTS"/>
    <property type="match status" value="1"/>
</dbReference>
<proteinExistence type="inferred from homology"/>
<gene>
    <name evidence="8" type="ORF">MUY27_19195</name>
</gene>
<evidence type="ECO:0000313" key="8">
    <source>
        <dbReference type="EMBL" id="MCJ8211854.1"/>
    </source>
</evidence>
<dbReference type="PANTHER" id="PTHR47739">
    <property type="entry name" value="TRNA1(VAL) (ADENINE(37)-N6)-METHYLTRANSFERASE"/>
    <property type="match status" value="1"/>
</dbReference>
<dbReference type="SUPFAM" id="SSF53335">
    <property type="entry name" value="S-adenosyl-L-methionine-dependent methyltransferases"/>
    <property type="match status" value="1"/>
</dbReference>
<evidence type="ECO:0000256" key="2">
    <source>
        <dbReference type="ARBA" id="ARBA00022603"/>
    </source>
</evidence>
<dbReference type="CDD" id="cd02440">
    <property type="entry name" value="AdoMet_MTases"/>
    <property type="match status" value="1"/>
</dbReference>
<dbReference type="GO" id="GO:0005737">
    <property type="term" value="C:cytoplasm"/>
    <property type="evidence" value="ECO:0007669"/>
    <property type="project" value="UniProtKB-SubCell"/>
</dbReference>
<dbReference type="GO" id="GO:0016430">
    <property type="term" value="F:tRNA (adenine-N6)-methyltransferase activity"/>
    <property type="evidence" value="ECO:0007669"/>
    <property type="project" value="UniProtKB-UniRule"/>
</dbReference>
<evidence type="ECO:0000259" key="7">
    <source>
        <dbReference type="Pfam" id="PF05175"/>
    </source>
</evidence>
<dbReference type="InterPro" id="IPR007848">
    <property type="entry name" value="Small_mtfrase_dom"/>
</dbReference>
<comment type="subcellular location">
    <subcellularLocation>
        <location evidence="6">Cytoplasm</location>
    </subcellularLocation>
</comment>
<protein>
    <recommendedName>
        <fullName evidence="6">tRNA1(Val) (adenine(37)-N6)-methyltransferase</fullName>
        <ecNumber evidence="6">2.1.1.223</ecNumber>
    </recommendedName>
    <alternativeName>
        <fullName evidence="6">tRNA m6A37 methyltransferase</fullName>
    </alternativeName>
</protein>
<evidence type="ECO:0000256" key="6">
    <source>
        <dbReference type="HAMAP-Rule" id="MF_01872"/>
    </source>
</evidence>
<evidence type="ECO:0000256" key="4">
    <source>
        <dbReference type="ARBA" id="ARBA00022691"/>
    </source>
</evidence>
<keyword evidence="3 6" id="KW-0808">Transferase</keyword>
<feature type="domain" description="Methyltransferase small" evidence="7">
    <location>
        <begin position="9"/>
        <end position="145"/>
    </location>
</feature>
<dbReference type="InterPro" id="IPR029063">
    <property type="entry name" value="SAM-dependent_MTases_sf"/>
</dbReference>
<keyword evidence="9" id="KW-1185">Reference proteome</keyword>
<dbReference type="EC" id="2.1.1.223" evidence="6"/>
<dbReference type="PROSITE" id="PS00092">
    <property type="entry name" value="N6_MTASE"/>
    <property type="match status" value="1"/>
</dbReference>
<dbReference type="GO" id="GO:0008033">
    <property type="term" value="P:tRNA processing"/>
    <property type="evidence" value="ECO:0007669"/>
    <property type="project" value="UniProtKB-UniRule"/>
</dbReference>
<evidence type="ECO:0000313" key="9">
    <source>
        <dbReference type="Proteomes" id="UP001139450"/>
    </source>
</evidence>
<keyword evidence="2 6" id="KW-0489">Methyltransferase</keyword>
<dbReference type="Proteomes" id="UP001139450">
    <property type="component" value="Unassembled WGS sequence"/>
</dbReference>
<evidence type="ECO:0000256" key="1">
    <source>
        <dbReference type="ARBA" id="ARBA00022490"/>
    </source>
</evidence>
<evidence type="ECO:0000256" key="3">
    <source>
        <dbReference type="ARBA" id="ARBA00022679"/>
    </source>
</evidence>
<dbReference type="PRINTS" id="PR00507">
    <property type="entry name" value="N12N6MTFRASE"/>
</dbReference>
<dbReference type="AlphaFoldDB" id="A0A9X1X6B3"/>
<sequence length="219" mass="24863">MKINTDGVLLGALAEVDEPKAILDIGTGTGVMALMLAQRFEQAEVDAVEIDIEAAKTAERNFNASPFNNRLKIYPERFEDFFEQHPEKKYDLIVSNPPFHLNSLRSSDSGKATARHTDRLFFEKLIQQTAQHLTNEGALWLVLPEEAATLIKPLAVEAGLHQSMQIHIRSFAESKPHRFIVSYSKNARQFVEQDFVIYQSPKIYSTQYQAALKSFFTIF</sequence>
<dbReference type="Gene3D" id="3.40.50.150">
    <property type="entry name" value="Vaccinia Virus protein VP39"/>
    <property type="match status" value="1"/>
</dbReference>
<reference evidence="8" key="1">
    <citation type="submission" date="2022-04" db="EMBL/GenBank/DDBJ databases">
        <title>Mucilaginibacter sp. RS28 isolated from freshwater.</title>
        <authorList>
            <person name="Ko S.-R."/>
        </authorList>
    </citation>
    <scope>NUCLEOTIDE SEQUENCE</scope>
    <source>
        <strain evidence="8">RS28</strain>
    </source>
</reference>
<dbReference type="GO" id="GO:0032259">
    <property type="term" value="P:methylation"/>
    <property type="evidence" value="ECO:0007669"/>
    <property type="project" value="UniProtKB-KW"/>
</dbReference>
<organism evidence="8 9">
    <name type="scientific">Mucilaginibacter straminoryzae</name>
    <dbReference type="NCBI Taxonomy" id="2932774"/>
    <lineage>
        <taxon>Bacteria</taxon>
        <taxon>Pseudomonadati</taxon>
        <taxon>Bacteroidota</taxon>
        <taxon>Sphingobacteriia</taxon>
        <taxon>Sphingobacteriales</taxon>
        <taxon>Sphingobacteriaceae</taxon>
        <taxon>Mucilaginibacter</taxon>
    </lineage>
</organism>
<evidence type="ECO:0000256" key="5">
    <source>
        <dbReference type="ARBA" id="ARBA00022694"/>
    </source>
</evidence>
<dbReference type="HAMAP" id="MF_01872">
    <property type="entry name" value="tRNA_methyltr_YfiC"/>
    <property type="match status" value="1"/>
</dbReference>
<comment type="catalytic activity">
    <reaction evidence="6">
        <text>adenosine(37) in tRNA1(Val) + S-adenosyl-L-methionine = N(6)-methyladenosine(37) in tRNA1(Val) + S-adenosyl-L-homocysteine + H(+)</text>
        <dbReference type="Rhea" id="RHEA:43160"/>
        <dbReference type="Rhea" id="RHEA-COMP:10369"/>
        <dbReference type="Rhea" id="RHEA-COMP:10370"/>
        <dbReference type="ChEBI" id="CHEBI:15378"/>
        <dbReference type="ChEBI" id="CHEBI:57856"/>
        <dbReference type="ChEBI" id="CHEBI:59789"/>
        <dbReference type="ChEBI" id="CHEBI:74411"/>
        <dbReference type="ChEBI" id="CHEBI:74449"/>
        <dbReference type="EC" id="2.1.1.223"/>
    </reaction>
</comment>
<dbReference type="InterPro" id="IPR022882">
    <property type="entry name" value="tRNA_adenine-N6_MeTrfase"/>
</dbReference>
<keyword evidence="4 6" id="KW-0949">S-adenosyl-L-methionine</keyword>
<dbReference type="EMBL" id="JALJEJ010000013">
    <property type="protein sequence ID" value="MCJ8211854.1"/>
    <property type="molecule type" value="Genomic_DNA"/>
</dbReference>
<dbReference type="InterPro" id="IPR002052">
    <property type="entry name" value="DNA_methylase_N6_adenine_CS"/>
</dbReference>
<dbReference type="InterPro" id="IPR050210">
    <property type="entry name" value="tRNA_Adenine-N(6)_MTase"/>
</dbReference>